<evidence type="ECO:0000313" key="2">
    <source>
        <dbReference type="EMBL" id="ACU03275.1"/>
    </source>
</evidence>
<dbReference type="STRING" id="485917.Phep_1056"/>
<dbReference type="eggNOG" id="COG5295">
    <property type="taxonomic scope" value="Bacteria"/>
</dbReference>
<dbReference type="OrthoDB" id="9808753at2"/>
<keyword evidence="1" id="KW-0732">Signal</keyword>
<dbReference type="HOGENOM" id="CLU_044440_1_0_10"/>
<dbReference type="EMBL" id="CP001681">
    <property type="protein sequence ID" value="ACU03275.1"/>
    <property type="molecule type" value="Genomic_DNA"/>
</dbReference>
<dbReference type="AlphaFoldDB" id="C6Y3J6"/>
<dbReference type="Proteomes" id="UP000000852">
    <property type="component" value="Chromosome"/>
</dbReference>
<sequence length="317" mass="34375">MKRGYLLIGLLLSSTTIFAQITNTFPDNGNVGIGITTPAAKLHIGQSNQEIRFDYNGTNDHYGSLRWAALQLGNNGTNRIVAGRTVPGGLLDFYVNNTNDGSNYDIGPNGILAMRINNNGKVGIGTTAPVSELHVNGTTTTSLLTFSEGVVELGYLGRGLATTGAWSLNPDVFALTYQSRDFAIGGWSKSTNTWMGPSFYINSDNGNVGIGTTVPTDKLSVKGKIRSQEIKVENTNWPDYVFTNDYQLPTLQQTENHIKEKGHLPGIPSAAEVKANGIDLGEMNAKLLQKIEELTLHLIHQQKEIEKLKIGQSGCKH</sequence>
<gene>
    <name evidence="2" type="ordered locus">Phep_1056</name>
</gene>
<name>C6Y3J6_PEDHD</name>
<reference evidence="2 3" key="1">
    <citation type="journal article" date="2009" name="Stand. Genomic Sci.">
        <title>Complete genome sequence of Pedobacter heparinus type strain (HIM 762-3).</title>
        <authorList>
            <person name="Han C."/>
            <person name="Spring S."/>
            <person name="Lapidus A."/>
            <person name="Del Rio T.G."/>
            <person name="Tice H."/>
            <person name="Copeland A."/>
            <person name="Cheng J.F."/>
            <person name="Lucas S."/>
            <person name="Chen F."/>
            <person name="Nolan M."/>
            <person name="Bruce D."/>
            <person name="Goodwin L."/>
            <person name="Pitluck S."/>
            <person name="Ivanova N."/>
            <person name="Mavromatis K."/>
            <person name="Mikhailova N."/>
            <person name="Pati A."/>
            <person name="Chen A."/>
            <person name="Palaniappan K."/>
            <person name="Land M."/>
            <person name="Hauser L."/>
            <person name="Chang Y.J."/>
            <person name="Jeffries C.C."/>
            <person name="Saunders E."/>
            <person name="Chertkov O."/>
            <person name="Brettin T."/>
            <person name="Goker M."/>
            <person name="Rohde M."/>
            <person name="Bristow J."/>
            <person name="Eisen J.A."/>
            <person name="Markowitz V."/>
            <person name="Hugenholtz P."/>
            <person name="Kyrpides N.C."/>
            <person name="Klenk H.P."/>
            <person name="Detter J.C."/>
        </authorList>
    </citation>
    <scope>NUCLEOTIDE SEQUENCE [LARGE SCALE GENOMIC DNA]</scope>
    <source>
        <strain evidence="3">ATCC 13125 / DSM 2366 / CIP 104194 / JCM 7457 / NBRC 12017 / NCIMB 9290 / NRRL B-14731 / HIM 762-3</strain>
    </source>
</reference>
<feature type="chain" id="PRO_5002973638" description="Peptidase S74 domain-containing protein" evidence="1">
    <location>
        <begin position="20"/>
        <end position="317"/>
    </location>
</feature>
<dbReference type="RefSeq" id="WP_012781219.1">
    <property type="nucleotide sequence ID" value="NC_013061.1"/>
</dbReference>
<organism evidence="2 3">
    <name type="scientific">Pedobacter heparinus (strain ATCC 13125 / DSM 2366 / CIP 104194 / JCM 7457 / NBRC 12017 / NCIMB 9290 / NRRL B-14731 / HIM 762-3)</name>
    <dbReference type="NCBI Taxonomy" id="485917"/>
    <lineage>
        <taxon>Bacteria</taxon>
        <taxon>Pseudomonadati</taxon>
        <taxon>Bacteroidota</taxon>
        <taxon>Sphingobacteriia</taxon>
        <taxon>Sphingobacteriales</taxon>
        <taxon>Sphingobacteriaceae</taxon>
        <taxon>Pedobacter</taxon>
    </lineage>
</organism>
<evidence type="ECO:0008006" key="4">
    <source>
        <dbReference type="Google" id="ProtNLM"/>
    </source>
</evidence>
<feature type="signal peptide" evidence="1">
    <location>
        <begin position="1"/>
        <end position="19"/>
    </location>
</feature>
<protein>
    <recommendedName>
        <fullName evidence="4">Peptidase S74 domain-containing protein</fullName>
    </recommendedName>
</protein>
<evidence type="ECO:0000256" key="1">
    <source>
        <dbReference type="SAM" id="SignalP"/>
    </source>
</evidence>
<dbReference type="KEGG" id="phe:Phep_1056"/>
<accession>C6Y3J6</accession>
<keyword evidence="3" id="KW-1185">Reference proteome</keyword>
<evidence type="ECO:0000313" key="3">
    <source>
        <dbReference type="Proteomes" id="UP000000852"/>
    </source>
</evidence>
<proteinExistence type="predicted"/>